<evidence type="ECO:0000256" key="13">
    <source>
        <dbReference type="ARBA" id="ARBA00044502"/>
    </source>
</evidence>
<feature type="chain" id="PRO_5022691573" description="lytic cellulose monooxygenase (C4-dehydrogenating)" evidence="16">
    <location>
        <begin position="20"/>
        <end position="268"/>
    </location>
</feature>
<dbReference type="STRING" id="1884261.A0A5C3QV73"/>
<dbReference type="GO" id="GO:0005576">
    <property type="term" value="C:extracellular region"/>
    <property type="evidence" value="ECO:0007669"/>
    <property type="project" value="UniProtKB-SubCell"/>
</dbReference>
<dbReference type="GO" id="GO:0046872">
    <property type="term" value="F:metal ion binding"/>
    <property type="evidence" value="ECO:0007669"/>
    <property type="project" value="UniProtKB-KW"/>
</dbReference>
<dbReference type="InterPro" id="IPR049892">
    <property type="entry name" value="AA9"/>
</dbReference>
<keyword evidence="6" id="KW-0136">Cellulose degradation</keyword>
<dbReference type="Gene3D" id="2.70.50.70">
    <property type="match status" value="1"/>
</dbReference>
<evidence type="ECO:0000256" key="8">
    <source>
        <dbReference type="ARBA" id="ARBA00023008"/>
    </source>
</evidence>
<dbReference type="EC" id="1.14.99.56" evidence="15"/>
<dbReference type="CDD" id="cd21175">
    <property type="entry name" value="LPMO_AA9"/>
    <property type="match status" value="1"/>
</dbReference>
<evidence type="ECO:0000256" key="2">
    <source>
        <dbReference type="ARBA" id="ARBA00004613"/>
    </source>
</evidence>
<protein>
    <recommendedName>
        <fullName evidence="15">lytic cellulose monooxygenase (C4-dehydrogenating)</fullName>
        <ecNumber evidence="15">1.14.99.56</ecNumber>
    </recommendedName>
</protein>
<evidence type="ECO:0000256" key="5">
    <source>
        <dbReference type="ARBA" id="ARBA00022729"/>
    </source>
</evidence>
<keyword evidence="11" id="KW-0119">Carbohydrate metabolism</keyword>
<dbReference type="GO" id="GO:0016787">
    <property type="term" value="F:hydrolase activity"/>
    <property type="evidence" value="ECO:0007669"/>
    <property type="project" value="UniProtKB-KW"/>
</dbReference>
<evidence type="ECO:0000256" key="15">
    <source>
        <dbReference type="ARBA" id="ARBA00047174"/>
    </source>
</evidence>
<evidence type="ECO:0000256" key="12">
    <source>
        <dbReference type="ARBA" id="ARBA00023326"/>
    </source>
</evidence>
<feature type="signal peptide" evidence="16">
    <location>
        <begin position="1"/>
        <end position="19"/>
    </location>
</feature>
<proteinExistence type="inferred from homology"/>
<dbReference type="GO" id="GO:0030245">
    <property type="term" value="P:cellulose catabolic process"/>
    <property type="evidence" value="ECO:0007669"/>
    <property type="project" value="UniProtKB-KW"/>
</dbReference>
<sequence>MPSLRALLSLALAATTVSAHYNFDRLIINGVTTGEYEFMRRTTNSNSPLPNIQNKDMVCNVGGLDAANRAATKTAVVNAGDTIGFNVRDIMGHPGPVNVYMSKAPAGVTAQNYLGDGDWFKVYALGVKQFRPSKGVIWGSMPDTAPQGIPNVQFTLPTALPAGEYLVRMEHIAIHGASEPGGAQFYIGCGQLTVRSSGTGVPSPTVKFPGAYKGNEPGLVFPVYWPPMLNYTMPGPATWPNKCDDHTPNVVGQKSDGDCTPILPCDGC</sequence>
<keyword evidence="5 16" id="KW-0732">Signal</keyword>
<evidence type="ECO:0000256" key="10">
    <source>
        <dbReference type="ARBA" id="ARBA00023157"/>
    </source>
</evidence>
<evidence type="ECO:0000256" key="6">
    <source>
        <dbReference type="ARBA" id="ARBA00023001"/>
    </source>
</evidence>
<keyword evidence="19" id="KW-1185">Reference proteome</keyword>
<evidence type="ECO:0000256" key="11">
    <source>
        <dbReference type="ARBA" id="ARBA00023277"/>
    </source>
</evidence>
<comment type="catalytic activity">
    <reaction evidence="14">
        <text>[(1-&gt;4)-beta-D-glucosyl]n+m + reduced acceptor + O2 = 4-dehydro-beta-D-glucosyl-[(1-&gt;4)-beta-D-glucosyl]n-1 + [(1-&gt;4)-beta-D-glucosyl]m + acceptor + H2O.</text>
        <dbReference type="EC" id="1.14.99.56"/>
    </reaction>
</comment>
<gene>
    <name evidence="18" type="ORF">BDV98DRAFT_542947</name>
</gene>
<dbReference type="OrthoDB" id="3496539at2759"/>
<accession>A0A5C3QV73</accession>
<dbReference type="Proteomes" id="UP000305067">
    <property type="component" value="Unassembled WGS sequence"/>
</dbReference>
<evidence type="ECO:0000256" key="14">
    <source>
        <dbReference type="ARBA" id="ARBA00045077"/>
    </source>
</evidence>
<keyword evidence="12" id="KW-0624">Polysaccharide degradation</keyword>
<dbReference type="Pfam" id="PF03443">
    <property type="entry name" value="AA9"/>
    <property type="match status" value="1"/>
</dbReference>
<keyword evidence="18" id="KW-0378">Hydrolase</keyword>
<keyword evidence="7" id="KW-0560">Oxidoreductase</keyword>
<dbReference type="PANTHER" id="PTHR33353:SF10">
    <property type="entry name" value="ENDO-BETA-1,4-GLUCANASE D"/>
    <property type="match status" value="1"/>
</dbReference>
<comment type="cofactor">
    <cofactor evidence="1">
        <name>Cu(2+)</name>
        <dbReference type="ChEBI" id="CHEBI:29036"/>
    </cofactor>
</comment>
<dbReference type="InterPro" id="IPR005103">
    <property type="entry name" value="AA9_LPMO"/>
</dbReference>
<evidence type="ECO:0000259" key="17">
    <source>
        <dbReference type="Pfam" id="PF03443"/>
    </source>
</evidence>
<evidence type="ECO:0000256" key="7">
    <source>
        <dbReference type="ARBA" id="ARBA00023002"/>
    </source>
</evidence>
<evidence type="ECO:0000256" key="1">
    <source>
        <dbReference type="ARBA" id="ARBA00001973"/>
    </source>
</evidence>
<dbReference type="AlphaFoldDB" id="A0A5C3QV73"/>
<dbReference type="PANTHER" id="PTHR33353">
    <property type="entry name" value="PUTATIVE (AFU_ORTHOLOGUE AFUA_1G12560)-RELATED"/>
    <property type="match status" value="1"/>
</dbReference>
<evidence type="ECO:0000256" key="3">
    <source>
        <dbReference type="ARBA" id="ARBA00022525"/>
    </source>
</evidence>
<keyword evidence="10" id="KW-1015">Disulfide bond</keyword>
<evidence type="ECO:0000256" key="4">
    <source>
        <dbReference type="ARBA" id="ARBA00022723"/>
    </source>
</evidence>
<keyword evidence="8" id="KW-0186">Copper</keyword>
<evidence type="ECO:0000256" key="9">
    <source>
        <dbReference type="ARBA" id="ARBA00023033"/>
    </source>
</evidence>
<dbReference type="GO" id="GO:0004497">
    <property type="term" value="F:monooxygenase activity"/>
    <property type="evidence" value="ECO:0007669"/>
    <property type="project" value="UniProtKB-KW"/>
</dbReference>
<reference evidence="18 19" key="1">
    <citation type="journal article" date="2019" name="Nat. Ecol. Evol.">
        <title>Megaphylogeny resolves global patterns of mushroom evolution.</title>
        <authorList>
            <person name="Varga T."/>
            <person name="Krizsan K."/>
            <person name="Foldi C."/>
            <person name="Dima B."/>
            <person name="Sanchez-Garcia M."/>
            <person name="Sanchez-Ramirez S."/>
            <person name="Szollosi G.J."/>
            <person name="Szarkandi J.G."/>
            <person name="Papp V."/>
            <person name="Albert L."/>
            <person name="Andreopoulos W."/>
            <person name="Angelini C."/>
            <person name="Antonin V."/>
            <person name="Barry K.W."/>
            <person name="Bougher N.L."/>
            <person name="Buchanan P."/>
            <person name="Buyck B."/>
            <person name="Bense V."/>
            <person name="Catcheside P."/>
            <person name="Chovatia M."/>
            <person name="Cooper J."/>
            <person name="Damon W."/>
            <person name="Desjardin D."/>
            <person name="Finy P."/>
            <person name="Geml J."/>
            <person name="Haridas S."/>
            <person name="Hughes K."/>
            <person name="Justo A."/>
            <person name="Karasinski D."/>
            <person name="Kautmanova I."/>
            <person name="Kiss B."/>
            <person name="Kocsube S."/>
            <person name="Kotiranta H."/>
            <person name="LaButti K.M."/>
            <person name="Lechner B.E."/>
            <person name="Liimatainen K."/>
            <person name="Lipzen A."/>
            <person name="Lukacs Z."/>
            <person name="Mihaltcheva S."/>
            <person name="Morgado L.N."/>
            <person name="Niskanen T."/>
            <person name="Noordeloos M.E."/>
            <person name="Ohm R.A."/>
            <person name="Ortiz-Santana B."/>
            <person name="Ovrebo C."/>
            <person name="Racz N."/>
            <person name="Riley R."/>
            <person name="Savchenko A."/>
            <person name="Shiryaev A."/>
            <person name="Soop K."/>
            <person name="Spirin V."/>
            <person name="Szebenyi C."/>
            <person name="Tomsovsky M."/>
            <person name="Tulloss R.E."/>
            <person name="Uehling J."/>
            <person name="Grigoriev I.V."/>
            <person name="Vagvolgyi C."/>
            <person name="Papp T."/>
            <person name="Martin F.M."/>
            <person name="Miettinen O."/>
            <person name="Hibbett D.S."/>
            <person name="Nagy L.G."/>
        </authorList>
    </citation>
    <scope>NUCLEOTIDE SEQUENCE [LARGE SCALE GENOMIC DNA]</scope>
    <source>
        <strain evidence="18 19">CBS 309.79</strain>
    </source>
</reference>
<keyword evidence="3" id="KW-0964">Secreted</keyword>
<comment type="subcellular location">
    <subcellularLocation>
        <location evidence="2">Secreted</location>
    </subcellularLocation>
</comment>
<evidence type="ECO:0000313" key="18">
    <source>
        <dbReference type="EMBL" id="TFL05287.1"/>
    </source>
</evidence>
<feature type="domain" description="Auxiliary Activity family 9 catalytic" evidence="17">
    <location>
        <begin position="20"/>
        <end position="225"/>
    </location>
</feature>
<keyword evidence="9" id="KW-0503">Monooxygenase</keyword>
<comment type="similarity">
    <text evidence="13">Belongs to the polysaccharide monooxygenase AA9 family.</text>
</comment>
<dbReference type="EMBL" id="ML178817">
    <property type="protein sequence ID" value="TFL05287.1"/>
    <property type="molecule type" value="Genomic_DNA"/>
</dbReference>
<organism evidence="18 19">
    <name type="scientific">Pterulicium gracile</name>
    <dbReference type="NCBI Taxonomy" id="1884261"/>
    <lineage>
        <taxon>Eukaryota</taxon>
        <taxon>Fungi</taxon>
        <taxon>Dikarya</taxon>
        <taxon>Basidiomycota</taxon>
        <taxon>Agaricomycotina</taxon>
        <taxon>Agaricomycetes</taxon>
        <taxon>Agaricomycetidae</taxon>
        <taxon>Agaricales</taxon>
        <taxon>Pleurotineae</taxon>
        <taxon>Pterulaceae</taxon>
        <taxon>Pterulicium</taxon>
    </lineage>
</organism>
<evidence type="ECO:0000256" key="16">
    <source>
        <dbReference type="SAM" id="SignalP"/>
    </source>
</evidence>
<evidence type="ECO:0000313" key="19">
    <source>
        <dbReference type="Proteomes" id="UP000305067"/>
    </source>
</evidence>
<keyword evidence="4" id="KW-0479">Metal-binding</keyword>
<name>A0A5C3QV73_9AGAR</name>